<sequence length="419" mass="45856">MVNVSVLGYGVVGSGVVDILKKNGKSIKTRAGEDIKVKRILDIRDFPESEYKELFTKNADDVFNDESIKIVVETIGGIGIAYEYTKRALKSGRHVVTSNKELVATHGPELLKIAQENNVRYLFEASVGGGIPIIRPLRQCLAANMITGITGILNGTTNYILTRMKKDGMDFDEALKGAQKNGYAEADPTADIEGHDACRKIAILSSIAYNEFVNYKNIPTEGIKNISLTDMKYADALNCTIKLIGHSRKTKDGIYAWVSPAMVGKDMPLAGVNDVFNAIVVYGDAIGEAMFYGPGAGKFPTASAVVADIIDIVSHPEDGFKNNWQDHNGNTLELTDPSGIAAKYFVRVKSTDQKEAKRAVLAEFGEDVKYLRLPDSETEDEFGFVCGKMPERQFALSVERLKKSGKVDEVVNKIRVLEG</sequence>
<feature type="binding site" evidence="13">
    <location>
        <position position="100"/>
    </location>
    <ligand>
        <name>NADPH</name>
        <dbReference type="ChEBI" id="CHEBI:57783"/>
    </ligand>
</feature>
<dbReference type="SUPFAM" id="SSF55347">
    <property type="entry name" value="Glyceraldehyde-3-phosphate dehydrogenase-like, C-terminal domain"/>
    <property type="match status" value="1"/>
</dbReference>
<dbReference type="Pfam" id="PF03447">
    <property type="entry name" value="NAD_binding_3"/>
    <property type="match status" value="1"/>
</dbReference>
<feature type="active site" description="Proton donor" evidence="12">
    <location>
        <position position="200"/>
    </location>
</feature>
<keyword evidence="9" id="KW-0915">Sodium</keyword>
<dbReference type="InterPro" id="IPR019811">
    <property type="entry name" value="HDH_CS"/>
</dbReference>
<evidence type="ECO:0000256" key="14">
    <source>
        <dbReference type="RuleBase" id="RU000579"/>
    </source>
</evidence>
<keyword evidence="7 14" id="KW-0791">Threonine biosynthesis</keyword>
<evidence type="ECO:0000256" key="2">
    <source>
        <dbReference type="ARBA" id="ARBA00005062"/>
    </source>
</evidence>
<reference evidence="18 19" key="1">
    <citation type="submission" date="2017-06" db="EMBL/GenBank/DDBJ databases">
        <title>Investigating the central metabolism of Clostridium thermosuccinogenes.</title>
        <authorList>
            <person name="Koendjbiharie J.G."/>
            <person name="van Kranenburg R."/>
        </authorList>
    </citation>
    <scope>NUCLEOTIDE SEQUENCE [LARGE SCALE GENOMIC DNA]</scope>
    <source>
        <strain evidence="18 19">DSM 5806</strain>
    </source>
</reference>
<comment type="similarity">
    <text evidence="3 15">Belongs to the homoserine dehydrogenase family.</text>
</comment>
<gene>
    <name evidence="18" type="ORF">CDQ84_00335</name>
</gene>
<dbReference type="UniPathway" id="UPA00050">
    <property type="reaction ID" value="UER00063"/>
</dbReference>
<evidence type="ECO:0000256" key="11">
    <source>
        <dbReference type="ARBA" id="ARBA00048841"/>
    </source>
</evidence>
<evidence type="ECO:0000256" key="9">
    <source>
        <dbReference type="ARBA" id="ARBA00023053"/>
    </source>
</evidence>
<dbReference type="Proteomes" id="UP000236151">
    <property type="component" value="Unassembled WGS sequence"/>
</dbReference>
<keyword evidence="19" id="KW-1185">Reference proteome</keyword>
<evidence type="ECO:0000256" key="8">
    <source>
        <dbReference type="ARBA" id="ARBA00023002"/>
    </source>
</evidence>
<dbReference type="FunFam" id="3.30.360.10:FF:000005">
    <property type="entry name" value="Homoserine dehydrogenase"/>
    <property type="match status" value="1"/>
</dbReference>
<dbReference type="GO" id="GO:0050661">
    <property type="term" value="F:NADP binding"/>
    <property type="evidence" value="ECO:0007669"/>
    <property type="project" value="InterPro"/>
</dbReference>
<dbReference type="Gene3D" id="3.30.70.260">
    <property type="match status" value="1"/>
</dbReference>
<evidence type="ECO:0000256" key="6">
    <source>
        <dbReference type="ARBA" id="ARBA00022605"/>
    </source>
</evidence>
<dbReference type="PROSITE" id="PS01042">
    <property type="entry name" value="HOMOSER_DHGENASE"/>
    <property type="match status" value="1"/>
</dbReference>
<evidence type="ECO:0000256" key="5">
    <source>
        <dbReference type="ARBA" id="ARBA00013376"/>
    </source>
</evidence>
<evidence type="ECO:0000256" key="7">
    <source>
        <dbReference type="ARBA" id="ARBA00022697"/>
    </source>
</evidence>
<comment type="catalytic activity">
    <reaction evidence="11">
        <text>L-homoserine + NADP(+) = L-aspartate 4-semialdehyde + NADPH + H(+)</text>
        <dbReference type="Rhea" id="RHEA:15761"/>
        <dbReference type="ChEBI" id="CHEBI:15378"/>
        <dbReference type="ChEBI" id="CHEBI:57476"/>
        <dbReference type="ChEBI" id="CHEBI:57783"/>
        <dbReference type="ChEBI" id="CHEBI:58349"/>
        <dbReference type="ChEBI" id="CHEBI:537519"/>
        <dbReference type="EC" id="1.1.1.3"/>
    </reaction>
    <physiologicalReaction direction="right-to-left" evidence="11">
        <dbReference type="Rhea" id="RHEA:15763"/>
    </physiologicalReaction>
</comment>
<evidence type="ECO:0000256" key="4">
    <source>
        <dbReference type="ARBA" id="ARBA00013213"/>
    </source>
</evidence>
<protein>
    <recommendedName>
        <fullName evidence="5 14">Homoserine dehydrogenase</fullName>
        <ecNumber evidence="4 14">1.1.1.3</ecNumber>
    </recommendedName>
</protein>
<dbReference type="NCBIfam" id="NF004976">
    <property type="entry name" value="PRK06349.1"/>
    <property type="match status" value="1"/>
</dbReference>
<keyword evidence="13 14" id="KW-0521">NADP</keyword>
<keyword evidence="6 14" id="KW-0028">Amino-acid biosynthesis</keyword>
<dbReference type="GO" id="GO:0004412">
    <property type="term" value="F:homoserine dehydrogenase activity"/>
    <property type="evidence" value="ECO:0007669"/>
    <property type="project" value="UniProtKB-EC"/>
</dbReference>
<dbReference type="Gene3D" id="3.40.50.720">
    <property type="entry name" value="NAD(P)-binding Rossmann-like Domain"/>
    <property type="match status" value="1"/>
</dbReference>
<dbReference type="InterPro" id="IPR016204">
    <property type="entry name" value="HDH"/>
</dbReference>
<dbReference type="Gene3D" id="3.30.360.10">
    <property type="entry name" value="Dihydrodipicolinate Reductase, domain 2"/>
    <property type="match status" value="1"/>
</dbReference>
<dbReference type="KEGG" id="cthd:CDO33_16325"/>
<comment type="pathway">
    <text evidence="2 14">Amino-acid biosynthesis; L-methionine biosynthesis via de novo pathway; L-homoserine from L-aspartate: step 3/3.</text>
</comment>
<dbReference type="GO" id="GO:0009088">
    <property type="term" value="P:threonine biosynthetic process"/>
    <property type="evidence" value="ECO:0007669"/>
    <property type="project" value="UniProtKB-UniPathway"/>
</dbReference>
<evidence type="ECO:0000313" key="19">
    <source>
        <dbReference type="Proteomes" id="UP000236151"/>
    </source>
</evidence>
<evidence type="ECO:0000256" key="12">
    <source>
        <dbReference type="PIRSR" id="PIRSR000098-1"/>
    </source>
</evidence>
<dbReference type="PIRSF" id="PIRSF000098">
    <property type="entry name" value="Homoser_dehydrog"/>
    <property type="match status" value="1"/>
</dbReference>
<dbReference type="EC" id="1.1.1.3" evidence="4 14"/>
<proteinExistence type="inferred from homology"/>
<feature type="binding site" evidence="13">
    <location>
        <position position="185"/>
    </location>
    <ligand>
        <name>L-homoserine</name>
        <dbReference type="ChEBI" id="CHEBI:57476"/>
    </ligand>
</feature>
<dbReference type="PANTHER" id="PTHR43331">
    <property type="entry name" value="HOMOSERINE DEHYDROGENASE"/>
    <property type="match status" value="1"/>
</dbReference>
<dbReference type="InterPro" id="IPR001342">
    <property type="entry name" value="HDH_cat"/>
</dbReference>
<feature type="binding site" evidence="13">
    <location>
        <begin position="7"/>
        <end position="14"/>
    </location>
    <ligand>
        <name>NADP(+)</name>
        <dbReference type="ChEBI" id="CHEBI:58349"/>
    </ligand>
</feature>
<dbReference type="InterPro" id="IPR036291">
    <property type="entry name" value="NAD(P)-bd_dom_sf"/>
</dbReference>
<dbReference type="InterPro" id="IPR005106">
    <property type="entry name" value="Asp/hSer_DH_NAD-bd"/>
</dbReference>
<feature type="domain" description="Aspartate/homoserine dehydrogenase NAD-binding" evidence="17">
    <location>
        <begin position="8"/>
        <end position="124"/>
    </location>
</feature>
<comment type="caution">
    <text evidence="18">The sequence shown here is derived from an EMBL/GenBank/DDBJ whole genome shotgun (WGS) entry which is preliminary data.</text>
</comment>
<evidence type="ECO:0000313" key="18">
    <source>
        <dbReference type="EMBL" id="PNU01491.1"/>
    </source>
</evidence>
<keyword evidence="10 14" id="KW-0486">Methionine biosynthesis</keyword>
<dbReference type="PANTHER" id="PTHR43331:SF1">
    <property type="entry name" value="HOMOSERINE DEHYDROGENASE"/>
    <property type="match status" value="1"/>
</dbReference>
<accession>A0A2K2FN16</accession>
<dbReference type="RefSeq" id="WP_103079720.1">
    <property type="nucleotide sequence ID" value="NZ_CP021850.1"/>
</dbReference>
<evidence type="ECO:0000259" key="16">
    <source>
        <dbReference type="Pfam" id="PF00742"/>
    </source>
</evidence>
<evidence type="ECO:0000259" key="17">
    <source>
        <dbReference type="Pfam" id="PF03447"/>
    </source>
</evidence>
<dbReference type="OrthoDB" id="9808167at2"/>
<keyword evidence="8 14" id="KW-0560">Oxidoreductase</keyword>
<comment type="pathway">
    <text evidence="1 14">Amino-acid biosynthesis; L-threonine biosynthesis; L-threonine from L-aspartate: step 3/5.</text>
</comment>
<evidence type="ECO:0000256" key="3">
    <source>
        <dbReference type="ARBA" id="ARBA00006753"/>
    </source>
</evidence>
<dbReference type="AlphaFoldDB" id="A0A2K2FN16"/>
<evidence type="ECO:0000256" key="15">
    <source>
        <dbReference type="RuleBase" id="RU004171"/>
    </source>
</evidence>
<evidence type="ECO:0000256" key="1">
    <source>
        <dbReference type="ARBA" id="ARBA00005056"/>
    </source>
</evidence>
<evidence type="ECO:0000256" key="13">
    <source>
        <dbReference type="PIRSR" id="PIRSR000098-2"/>
    </source>
</evidence>
<feature type="domain" description="Homoserine dehydrogenase catalytic" evidence="16">
    <location>
        <begin position="132"/>
        <end position="310"/>
    </location>
</feature>
<dbReference type="UniPathway" id="UPA00051">
    <property type="reaction ID" value="UER00465"/>
</dbReference>
<name>A0A2K2FN16_9CLOT</name>
<dbReference type="Pfam" id="PF00742">
    <property type="entry name" value="Homoserine_dh"/>
    <property type="match status" value="1"/>
</dbReference>
<dbReference type="GO" id="GO:0009086">
    <property type="term" value="P:methionine biosynthetic process"/>
    <property type="evidence" value="ECO:0007669"/>
    <property type="project" value="UniProtKB-KW"/>
</dbReference>
<organism evidence="18 19">
    <name type="scientific">Clostridium thermosuccinogenes</name>
    <dbReference type="NCBI Taxonomy" id="84032"/>
    <lineage>
        <taxon>Bacteria</taxon>
        <taxon>Bacillati</taxon>
        <taxon>Bacillota</taxon>
        <taxon>Clostridia</taxon>
        <taxon>Eubacteriales</taxon>
        <taxon>Clostridiaceae</taxon>
        <taxon>Clostridium</taxon>
    </lineage>
</organism>
<dbReference type="EMBL" id="NIOJ01000001">
    <property type="protein sequence ID" value="PNU01491.1"/>
    <property type="molecule type" value="Genomic_DNA"/>
</dbReference>
<dbReference type="SUPFAM" id="SSF51735">
    <property type="entry name" value="NAD(P)-binding Rossmann-fold domains"/>
    <property type="match status" value="1"/>
</dbReference>
<evidence type="ECO:0000256" key="10">
    <source>
        <dbReference type="ARBA" id="ARBA00023167"/>
    </source>
</evidence>